<proteinExistence type="predicted"/>
<keyword evidence="2" id="KW-1185">Reference proteome</keyword>
<dbReference type="EMBL" id="JACGCM010002249">
    <property type="protein sequence ID" value="KAF6142606.1"/>
    <property type="molecule type" value="Genomic_DNA"/>
</dbReference>
<reference evidence="1 2" key="1">
    <citation type="journal article" date="2020" name="IScience">
        <title>Genome Sequencing of the Endangered Kingdonia uniflora (Circaeasteraceae, Ranunculales) Reveals Potential Mechanisms of Evolutionary Specialization.</title>
        <authorList>
            <person name="Sun Y."/>
            <person name="Deng T."/>
            <person name="Zhang A."/>
            <person name="Moore M.J."/>
            <person name="Landis J.B."/>
            <person name="Lin N."/>
            <person name="Zhang H."/>
            <person name="Zhang X."/>
            <person name="Huang J."/>
            <person name="Zhang X."/>
            <person name="Sun H."/>
            <person name="Wang H."/>
        </authorList>
    </citation>
    <scope>NUCLEOTIDE SEQUENCE [LARGE SCALE GENOMIC DNA]</scope>
    <source>
        <strain evidence="1">TB1705</strain>
        <tissue evidence="1">Leaf</tissue>
    </source>
</reference>
<protein>
    <submittedName>
        <fullName evidence="1">Uncharacterized protein</fullName>
    </submittedName>
</protein>
<sequence>MSQYGRLLICSIRPVTETYNIVVQINSLSEGRLLRQSIRPGRYIPYNYSIF</sequence>
<organism evidence="1 2">
    <name type="scientific">Kingdonia uniflora</name>
    <dbReference type="NCBI Taxonomy" id="39325"/>
    <lineage>
        <taxon>Eukaryota</taxon>
        <taxon>Viridiplantae</taxon>
        <taxon>Streptophyta</taxon>
        <taxon>Embryophyta</taxon>
        <taxon>Tracheophyta</taxon>
        <taxon>Spermatophyta</taxon>
        <taxon>Magnoliopsida</taxon>
        <taxon>Ranunculales</taxon>
        <taxon>Circaeasteraceae</taxon>
        <taxon>Kingdonia</taxon>
    </lineage>
</organism>
<gene>
    <name evidence="1" type="ORF">GIB67_015092</name>
</gene>
<name>A0A7J7LIW5_9MAGN</name>
<evidence type="ECO:0000313" key="2">
    <source>
        <dbReference type="Proteomes" id="UP000541444"/>
    </source>
</evidence>
<evidence type="ECO:0000313" key="1">
    <source>
        <dbReference type="EMBL" id="KAF6142606.1"/>
    </source>
</evidence>
<accession>A0A7J7LIW5</accession>
<comment type="caution">
    <text evidence="1">The sequence shown here is derived from an EMBL/GenBank/DDBJ whole genome shotgun (WGS) entry which is preliminary data.</text>
</comment>
<dbReference type="Proteomes" id="UP000541444">
    <property type="component" value="Unassembled WGS sequence"/>
</dbReference>
<dbReference type="AlphaFoldDB" id="A0A7J7LIW5"/>